<dbReference type="GO" id="GO:0008270">
    <property type="term" value="F:zinc ion binding"/>
    <property type="evidence" value="ECO:0007669"/>
    <property type="project" value="UniProtKB-KW"/>
</dbReference>
<evidence type="ECO:0000256" key="11">
    <source>
        <dbReference type="PROSITE-ProRule" id="PRU00042"/>
    </source>
</evidence>
<dbReference type="Pfam" id="PF13465">
    <property type="entry name" value="zf-H2C2_2"/>
    <property type="match status" value="1"/>
</dbReference>
<dbReference type="AlphaFoldDB" id="A0AAE1QD37"/>
<dbReference type="InterPro" id="IPR013087">
    <property type="entry name" value="Znf_C2H2_type"/>
</dbReference>
<keyword evidence="8" id="KW-0238">DNA-binding</keyword>
<keyword evidence="7" id="KW-0805">Transcription regulation</keyword>
<evidence type="ECO:0000256" key="10">
    <source>
        <dbReference type="ARBA" id="ARBA00023242"/>
    </source>
</evidence>
<dbReference type="SMART" id="SM00355">
    <property type="entry name" value="ZnF_C2H2"/>
    <property type="match status" value="2"/>
</dbReference>
<dbReference type="InterPro" id="IPR036236">
    <property type="entry name" value="Znf_C2H2_sf"/>
</dbReference>
<name>A0AAE1QD37_9EUCA</name>
<keyword evidence="5 11" id="KW-0863">Zinc-finger</keyword>
<keyword evidence="9" id="KW-0804">Transcription</keyword>
<organism evidence="13 14">
    <name type="scientific">Petrolisthes manimaculis</name>
    <dbReference type="NCBI Taxonomy" id="1843537"/>
    <lineage>
        <taxon>Eukaryota</taxon>
        <taxon>Metazoa</taxon>
        <taxon>Ecdysozoa</taxon>
        <taxon>Arthropoda</taxon>
        <taxon>Crustacea</taxon>
        <taxon>Multicrustacea</taxon>
        <taxon>Malacostraca</taxon>
        <taxon>Eumalacostraca</taxon>
        <taxon>Eucarida</taxon>
        <taxon>Decapoda</taxon>
        <taxon>Pleocyemata</taxon>
        <taxon>Anomura</taxon>
        <taxon>Galatheoidea</taxon>
        <taxon>Porcellanidae</taxon>
        <taxon>Petrolisthes</taxon>
    </lineage>
</organism>
<evidence type="ECO:0000256" key="4">
    <source>
        <dbReference type="ARBA" id="ARBA00022737"/>
    </source>
</evidence>
<dbReference type="GO" id="GO:0000981">
    <property type="term" value="F:DNA-binding transcription factor activity, RNA polymerase II-specific"/>
    <property type="evidence" value="ECO:0007669"/>
    <property type="project" value="TreeGrafter"/>
</dbReference>
<evidence type="ECO:0000313" key="13">
    <source>
        <dbReference type="EMBL" id="KAK4323077.1"/>
    </source>
</evidence>
<reference evidence="13" key="1">
    <citation type="submission" date="2023-11" db="EMBL/GenBank/DDBJ databases">
        <title>Genome assemblies of two species of porcelain crab, Petrolisthes cinctipes and Petrolisthes manimaculis (Anomura: Porcellanidae).</title>
        <authorList>
            <person name="Angst P."/>
        </authorList>
    </citation>
    <scope>NUCLEOTIDE SEQUENCE</scope>
    <source>
        <strain evidence="13">PB745_02</strain>
        <tissue evidence="13">Gill</tissue>
    </source>
</reference>
<sequence length="72" mass="8312">MGLTGLGDGYRRHCPLCGKGFDQPYNLQRHIRTHTGERPFPCPFCPYAASERSHLKSHVARRHRIQYASFLD</sequence>
<evidence type="ECO:0000313" key="14">
    <source>
        <dbReference type="Proteomes" id="UP001292094"/>
    </source>
</evidence>
<evidence type="ECO:0000256" key="8">
    <source>
        <dbReference type="ARBA" id="ARBA00023125"/>
    </source>
</evidence>
<evidence type="ECO:0000256" key="9">
    <source>
        <dbReference type="ARBA" id="ARBA00023163"/>
    </source>
</evidence>
<evidence type="ECO:0000256" key="3">
    <source>
        <dbReference type="ARBA" id="ARBA00022723"/>
    </source>
</evidence>
<keyword evidence="10" id="KW-0539">Nucleus</keyword>
<evidence type="ECO:0000256" key="2">
    <source>
        <dbReference type="ARBA" id="ARBA00006991"/>
    </source>
</evidence>
<keyword evidence="3" id="KW-0479">Metal-binding</keyword>
<keyword evidence="14" id="KW-1185">Reference proteome</keyword>
<proteinExistence type="inferred from homology"/>
<evidence type="ECO:0000256" key="6">
    <source>
        <dbReference type="ARBA" id="ARBA00022833"/>
    </source>
</evidence>
<evidence type="ECO:0000256" key="7">
    <source>
        <dbReference type="ARBA" id="ARBA00023015"/>
    </source>
</evidence>
<evidence type="ECO:0000256" key="5">
    <source>
        <dbReference type="ARBA" id="ARBA00022771"/>
    </source>
</evidence>
<dbReference type="GO" id="GO:0000978">
    <property type="term" value="F:RNA polymerase II cis-regulatory region sequence-specific DNA binding"/>
    <property type="evidence" value="ECO:0007669"/>
    <property type="project" value="TreeGrafter"/>
</dbReference>
<dbReference type="FunFam" id="3.30.160.60:FF:001450">
    <property type="entry name" value="zinc finger protein 774"/>
    <property type="match status" value="1"/>
</dbReference>
<dbReference type="SUPFAM" id="SSF57667">
    <property type="entry name" value="beta-beta-alpha zinc fingers"/>
    <property type="match status" value="1"/>
</dbReference>
<comment type="subcellular location">
    <subcellularLocation>
        <location evidence="1">Nucleus</location>
    </subcellularLocation>
</comment>
<dbReference type="PROSITE" id="PS50157">
    <property type="entry name" value="ZINC_FINGER_C2H2_2"/>
    <property type="match status" value="1"/>
</dbReference>
<feature type="domain" description="C2H2-type" evidence="12">
    <location>
        <begin position="12"/>
        <end position="39"/>
    </location>
</feature>
<comment type="similarity">
    <text evidence="2">Belongs to the krueppel C2H2-type zinc-finger protein family.</text>
</comment>
<dbReference type="GO" id="GO:0005634">
    <property type="term" value="C:nucleus"/>
    <property type="evidence" value="ECO:0007669"/>
    <property type="project" value="UniProtKB-SubCell"/>
</dbReference>
<dbReference type="FunFam" id="3.30.160.60:FF:000075">
    <property type="entry name" value="Putative zinc finger protein 536"/>
    <property type="match status" value="1"/>
</dbReference>
<keyword evidence="4" id="KW-0677">Repeat</keyword>
<evidence type="ECO:0000259" key="12">
    <source>
        <dbReference type="PROSITE" id="PS50157"/>
    </source>
</evidence>
<dbReference type="EMBL" id="JAWZYT010000474">
    <property type="protein sequence ID" value="KAK4323077.1"/>
    <property type="molecule type" value="Genomic_DNA"/>
</dbReference>
<gene>
    <name evidence="13" type="ORF">Pmani_006192</name>
</gene>
<accession>A0AAE1QD37</accession>
<dbReference type="PANTHER" id="PTHR45925">
    <property type="entry name" value="ZINC FINGER PROTEIN"/>
    <property type="match status" value="1"/>
</dbReference>
<dbReference type="Gene3D" id="3.30.160.60">
    <property type="entry name" value="Classic Zinc Finger"/>
    <property type="match status" value="2"/>
</dbReference>
<dbReference type="PROSITE" id="PS00028">
    <property type="entry name" value="ZINC_FINGER_C2H2_1"/>
    <property type="match status" value="1"/>
</dbReference>
<evidence type="ECO:0000256" key="1">
    <source>
        <dbReference type="ARBA" id="ARBA00004123"/>
    </source>
</evidence>
<protein>
    <recommendedName>
        <fullName evidence="12">C2H2-type domain-containing protein</fullName>
    </recommendedName>
</protein>
<dbReference type="Proteomes" id="UP001292094">
    <property type="component" value="Unassembled WGS sequence"/>
</dbReference>
<keyword evidence="6" id="KW-0862">Zinc</keyword>
<comment type="caution">
    <text evidence="13">The sequence shown here is derived from an EMBL/GenBank/DDBJ whole genome shotgun (WGS) entry which is preliminary data.</text>
</comment>
<dbReference type="InterPro" id="IPR051967">
    <property type="entry name" value="Krueppel_C2H2-ZF"/>
</dbReference>